<dbReference type="OrthoDB" id="4036215at2759"/>
<feature type="compositionally biased region" description="Low complexity" evidence="1">
    <location>
        <begin position="187"/>
        <end position="198"/>
    </location>
</feature>
<evidence type="ECO:0000313" key="3">
    <source>
        <dbReference type="Proteomes" id="UP000006310"/>
    </source>
</evidence>
<evidence type="ECO:0000256" key="1">
    <source>
        <dbReference type="SAM" id="MobiDB-lite"/>
    </source>
</evidence>
<name>J7RK60_HUIN7</name>
<dbReference type="AlphaFoldDB" id="J7RK60"/>
<sequence>MMQTGFYEPFQEGSLLQRQAPYDEGYHVGNSNNNLFSTPDDKLSSQLFSALDGTALTEFDNDNCYSDIDVDDETADSNFLFSLSSMQEETYYSTCHNEPKYNISSGSSVVSGSMPDTPHGCSDVFFTNLGGCGNMVHTQPTRVADTSNKLLFNDTLAYEDYLLQQGGGCTEAQTVNDATTATDSENSRSSSFSSIFSNDVPKQDSVGGSAVDASQTQIPYAKFPLNHAIENYPRLEHRQLVAPRPNNNNKLFVQTLENPEEYNIHEVQHWIPAIVMPSNNNSDLICTKMNKHSYDTFRYTSDTHVFAPRQQRWMEEANERNKLCRHIENKLARYTSDREYFDKIRLQEISYRFSNSYF</sequence>
<dbReference type="RefSeq" id="XP_022464139.1">
    <property type="nucleotide sequence ID" value="XM_022607555.1"/>
</dbReference>
<organism evidence="2 3">
    <name type="scientific">Huiozyma naganishii (strain ATCC MYA-139 / BCRC 22969 / CBS 8797 / KCTC 17520 / NBRC 10181 / NCYC 3082 / Yp74L-3)</name>
    <name type="common">Yeast</name>
    <name type="synonym">Kazachstania naganishii</name>
    <dbReference type="NCBI Taxonomy" id="1071383"/>
    <lineage>
        <taxon>Eukaryota</taxon>
        <taxon>Fungi</taxon>
        <taxon>Dikarya</taxon>
        <taxon>Ascomycota</taxon>
        <taxon>Saccharomycotina</taxon>
        <taxon>Saccharomycetes</taxon>
        <taxon>Saccharomycetales</taxon>
        <taxon>Saccharomycetaceae</taxon>
        <taxon>Huiozyma</taxon>
    </lineage>
</organism>
<evidence type="ECO:0000313" key="2">
    <source>
        <dbReference type="EMBL" id="CCK69893.1"/>
    </source>
</evidence>
<dbReference type="EMBL" id="HE978317">
    <property type="protein sequence ID" value="CCK69893.1"/>
    <property type="molecule type" value="Genomic_DNA"/>
</dbReference>
<dbReference type="Proteomes" id="UP000006310">
    <property type="component" value="Chromosome 4"/>
</dbReference>
<dbReference type="HOGENOM" id="CLU_774022_0_0_1"/>
<proteinExistence type="predicted"/>
<reference evidence="3" key="2">
    <citation type="submission" date="2012-08" db="EMBL/GenBank/DDBJ databases">
        <title>Genome sequence of Kazachstania naganishii.</title>
        <authorList>
            <person name="Gordon J.L."/>
            <person name="Armisen D."/>
            <person name="Proux-Wera E."/>
            <person name="OhEigeartaigh S.S."/>
            <person name="Byrne K.P."/>
            <person name="Wolfe K.H."/>
        </authorList>
    </citation>
    <scope>NUCLEOTIDE SEQUENCE [LARGE SCALE GENOMIC DNA]</scope>
    <source>
        <strain evidence="3">ATCC MYA-139 / BCRC 22969 / CBS 8797 / CCRC 22969 / KCTC 17520 / NBRC 10181 / NCYC 3082</strain>
    </source>
</reference>
<gene>
    <name evidence="2" type="primary">KNAG0D01410</name>
    <name evidence="2" type="ordered locus">KNAG_0D01410</name>
</gene>
<dbReference type="GeneID" id="34525582"/>
<protein>
    <submittedName>
        <fullName evidence="2">Uncharacterized protein</fullName>
    </submittedName>
</protein>
<dbReference type="KEGG" id="kng:KNAG_0D01410"/>
<feature type="region of interest" description="Disordered" evidence="1">
    <location>
        <begin position="177"/>
        <end position="211"/>
    </location>
</feature>
<keyword evidence="3" id="KW-1185">Reference proteome</keyword>
<reference evidence="2 3" key="1">
    <citation type="journal article" date="2011" name="Proc. Natl. Acad. Sci. U.S.A.">
        <title>Evolutionary erosion of yeast sex chromosomes by mating-type switching accidents.</title>
        <authorList>
            <person name="Gordon J.L."/>
            <person name="Armisen D."/>
            <person name="Proux-Wera E."/>
            <person name="Oheigeartaigh S.S."/>
            <person name="Byrne K.P."/>
            <person name="Wolfe K.H."/>
        </authorList>
    </citation>
    <scope>NUCLEOTIDE SEQUENCE [LARGE SCALE GENOMIC DNA]</scope>
    <source>
        <strain evidence="3">ATCC MYA-139 / BCRC 22969 / CBS 8797 / CCRC 22969 / KCTC 17520 / NBRC 10181 / NCYC 3082</strain>
    </source>
</reference>
<accession>J7RK60</accession>